<dbReference type="RefSeq" id="WP_379270437.1">
    <property type="nucleotide sequence ID" value="NZ_JBHUGT010000023.1"/>
</dbReference>
<evidence type="ECO:0000313" key="2">
    <source>
        <dbReference type="Proteomes" id="UP001597493"/>
    </source>
</evidence>
<reference evidence="2" key="1">
    <citation type="journal article" date="2019" name="Int. J. Syst. Evol. Microbiol.">
        <title>The Global Catalogue of Microorganisms (GCM) 10K type strain sequencing project: providing services to taxonomists for standard genome sequencing and annotation.</title>
        <authorList>
            <consortium name="The Broad Institute Genomics Platform"/>
            <consortium name="The Broad Institute Genome Sequencing Center for Infectious Disease"/>
            <person name="Wu L."/>
            <person name="Ma J."/>
        </authorList>
    </citation>
    <scope>NUCLEOTIDE SEQUENCE [LARGE SCALE GENOMIC DNA]</scope>
    <source>
        <strain evidence="2">TISTR 1827</strain>
    </source>
</reference>
<protein>
    <recommendedName>
        <fullName evidence="3">MarR family transcriptional regulator</fullName>
    </recommendedName>
</protein>
<accession>A0ABW5QTJ3</accession>
<name>A0ABW5QTJ3_9BACL</name>
<comment type="caution">
    <text evidence="1">The sequence shown here is derived from an EMBL/GenBank/DDBJ whole genome shotgun (WGS) entry which is preliminary data.</text>
</comment>
<proteinExistence type="predicted"/>
<gene>
    <name evidence="1" type="ORF">ACFSW5_05650</name>
</gene>
<keyword evidence="2" id="KW-1185">Reference proteome</keyword>
<dbReference type="Proteomes" id="UP001597493">
    <property type="component" value="Unassembled WGS sequence"/>
</dbReference>
<dbReference type="EMBL" id="JBHUMY010000006">
    <property type="protein sequence ID" value="MFD2659751.1"/>
    <property type="molecule type" value="Genomic_DNA"/>
</dbReference>
<sequence>MDTKRCVFCDRIVPVRTIGQYEQFIGCLCAPGGQYHLLAESYDWYYALDYTTKREMFPIISAYIRELTEMEETVELSAEDLDKIRHSSRLPQTIEEKGEKLLQHLYRQSGGTDKPVVIHKLAESFNITYSLNLQEMVYIIEKLKEEELLERRGSTFVLTPKGIRTAKAGMAGQKLKPCCVLLSEELGQEWANNVLPKMYQCGYSPQLAEPLDGTGGISAQQLASSKLIIADLTGHRPEVYWAAGYAQGLQIPVIWTVHRSAAGQIRSNPGHIRPIVWEDGGQLAALLQQRLTAAS</sequence>
<evidence type="ECO:0008006" key="3">
    <source>
        <dbReference type="Google" id="ProtNLM"/>
    </source>
</evidence>
<evidence type="ECO:0000313" key="1">
    <source>
        <dbReference type="EMBL" id="MFD2659751.1"/>
    </source>
</evidence>
<organism evidence="1 2">
    <name type="scientific">Paenibacillus thailandensis</name>
    <dbReference type="NCBI Taxonomy" id="393250"/>
    <lineage>
        <taxon>Bacteria</taxon>
        <taxon>Bacillati</taxon>
        <taxon>Bacillota</taxon>
        <taxon>Bacilli</taxon>
        <taxon>Bacillales</taxon>
        <taxon>Paenibacillaceae</taxon>
        <taxon>Paenibacillus</taxon>
    </lineage>
</organism>